<dbReference type="EMBL" id="BAABGL010000004">
    <property type="protein sequence ID" value="GAA4386969.1"/>
    <property type="molecule type" value="Genomic_DNA"/>
</dbReference>
<accession>A0ABP8J8U6</accession>
<organism evidence="2 3">
    <name type="scientific">Brevibacterium pityocampae</name>
    <dbReference type="NCBI Taxonomy" id="506594"/>
    <lineage>
        <taxon>Bacteria</taxon>
        <taxon>Bacillati</taxon>
        <taxon>Actinomycetota</taxon>
        <taxon>Actinomycetes</taxon>
        <taxon>Micrococcales</taxon>
        <taxon>Brevibacteriaceae</taxon>
        <taxon>Brevibacterium</taxon>
    </lineage>
</organism>
<keyword evidence="3" id="KW-1185">Reference proteome</keyword>
<dbReference type="PANTHER" id="PTHR35908:SF1">
    <property type="entry name" value="CONSERVED PROTEIN"/>
    <property type="match status" value="1"/>
</dbReference>
<dbReference type="Pfam" id="PF18029">
    <property type="entry name" value="Glyoxalase_6"/>
    <property type="match status" value="1"/>
</dbReference>
<dbReference type="CDD" id="cd06587">
    <property type="entry name" value="VOC"/>
    <property type="match status" value="1"/>
</dbReference>
<evidence type="ECO:0000259" key="1">
    <source>
        <dbReference type="Pfam" id="PF18029"/>
    </source>
</evidence>
<evidence type="ECO:0000313" key="2">
    <source>
        <dbReference type="EMBL" id="GAA4386969.1"/>
    </source>
</evidence>
<comment type="caution">
    <text evidence="2">The sequence shown here is derived from an EMBL/GenBank/DDBJ whole genome shotgun (WGS) entry which is preliminary data.</text>
</comment>
<feature type="domain" description="Glyoxalase-like" evidence="1">
    <location>
        <begin position="12"/>
        <end position="133"/>
    </location>
</feature>
<dbReference type="Gene3D" id="3.10.180.10">
    <property type="entry name" value="2,3-Dihydroxybiphenyl 1,2-Dioxygenase, domain 1"/>
    <property type="match status" value="1"/>
</dbReference>
<proteinExistence type="predicted"/>
<reference evidence="3" key="1">
    <citation type="journal article" date="2019" name="Int. J. Syst. Evol. Microbiol.">
        <title>The Global Catalogue of Microorganisms (GCM) 10K type strain sequencing project: providing services to taxonomists for standard genome sequencing and annotation.</title>
        <authorList>
            <consortium name="The Broad Institute Genomics Platform"/>
            <consortium name="The Broad Institute Genome Sequencing Center for Infectious Disease"/>
            <person name="Wu L."/>
            <person name="Ma J."/>
        </authorList>
    </citation>
    <scope>NUCLEOTIDE SEQUENCE [LARGE SCALE GENOMIC DNA]</scope>
    <source>
        <strain evidence="3">JCM 17808</strain>
    </source>
</reference>
<dbReference type="InterPro" id="IPR041581">
    <property type="entry name" value="Glyoxalase_6"/>
</dbReference>
<dbReference type="RefSeq" id="WP_345030477.1">
    <property type="nucleotide sequence ID" value="NZ_BAABGL010000004.1"/>
</dbReference>
<evidence type="ECO:0000313" key="3">
    <source>
        <dbReference type="Proteomes" id="UP001500642"/>
    </source>
</evidence>
<dbReference type="PANTHER" id="PTHR35908">
    <property type="entry name" value="HYPOTHETICAL FUSION PROTEIN"/>
    <property type="match status" value="1"/>
</dbReference>
<sequence>MDEQTFPRLRSTVLDAEDHRGLAEFYRALLGWSYRPGDEPGGKHDGEFLILVSPDGQRLAFQPTEHLPRSTWPSTEVHQQLHLDFTVEDTAQLERHRSRALELGARQIEDGRADPDEPIVIFTDPAGHPFCIFVG</sequence>
<dbReference type="InterPro" id="IPR029068">
    <property type="entry name" value="Glyas_Bleomycin-R_OHBP_Dase"/>
</dbReference>
<gene>
    <name evidence="2" type="ORF">GCM10023167_10430</name>
</gene>
<dbReference type="Proteomes" id="UP001500642">
    <property type="component" value="Unassembled WGS sequence"/>
</dbReference>
<dbReference type="SUPFAM" id="SSF54593">
    <property type="entry name" value="Glyoxalase/Bleomycin resistance protein/Dihydroxybiphenyl dioxygenase"/>
    <property type="match status" value="1"/>
</dbReference>
<name>A0ABP8J8U6_9MICO</name>
<protein>
    <submittedName>
        <fullName evidence="2">VOC family protein</fullName>
    </submittedName>
</protein>